<feature type="domain" description="PKD" evidence="7">
    <location>
        <begin position="130"/>
        <end position="177"/>
    </location>
</feature>
<dbReference type="InterPro" id="IPR022409">
    <property type="entry name" value="PKD/Chitinase_dom"/>
</dbReference>
<organism evidence="8 9">
    <name type="scientific">Brumimicrobium glaciale</name>
    <dbReference type="NCBI Taxonomy" id="200475"/>
    <lineage>
        <taxon>Bacteria</taxon>
        <taxon>Pseudomonadati</taxon>
        <taxon>Bacteroidota</taxon>
        <taxon>Flavobacteriia</taxon>
        <taxon>Flavobacteriales</taxon>
        <taxon>Crocinitomicaceae</taxon>
        <taxon>Brumimicrobium</taxon>
    </lineage>
</organism>
<dbReference type="AlphaFoldDB" id="A0A4Q4KJW2"/>
<sequence>MRILLTLITVFIFANHLFAQPTTDFTAAPLEICVGENVQFTDLSTSSSAITSWTWDFGDGSTSSNQNPSHTYTNSGLFTVILTAVNANGASPEVKINYITVNPLPNPSFTPSVIGGCSLPSVVSINNVLPNSGVTYLWDFGNGTTSTSGTPANITYNSEGVYSITLTVTNTTTGCVNTVVETINIFDYTTDFSIPSVTGCVGSPVNFVDASSPGTDSWNWNFGNGSSSIDQNPFNIYTAVGTYTVTLTTTNSVNGCTDTHSETIEIFQAPTPSFTFNPNSGCAPLDVTFTNTSSGIGTFNWSYGDGGSFSGENPPPYPYTSNGVYSVTLTQTDVNGCSSATTQSNIINVSSIIAEFEPDIDKGCETLNVNFTDLSSSPNASDPITSWLWDFGNGTTFNGQTPPTQAFTEGVYDVSLTVTTNAGCSQTEVKVDTIAVGIIPNADFSWTPPQDCAKSNFTFTNLTTVPVPTNFGDFTYAWDFGDGGTSSVENPGYQYPLDTGNFDVQLIVNFRGCPDTVTYQDAVYVIAPIASFGVLSIHCNPTLPLDVTFSDQAIIGEITDNAEMKWNWGDGTSTTVTPPGLYANNPGQVTHTYNNLGSYNIKQVVHNYTTGCSDSITRTIHLSSIEAMFQVSNDSVCVNDQVTFTNNGTNSTHGITNSKYNIDNDTIINNANINYIYDTPGTSTITFTVTNVFGCQDSQVFTDLEVLALPEANILASDIAGCSPLTVTYTNNSVNQSGVPISTFDWTFEDGSTQTTTNLNQTTDYTFTDTGTFITQLLVTDEFGCVSSIDTAAIELTKPTALFDVAAVVCSDQEFTAVNNSLDFTSSEWFINNTPESTDSNLITSINHLSSPNDLSFADSITLVVTDANGCIDSIKQEIIVSTPNAEFDFVFSGANINDQGSFVCPPVFTDLTDLSGSYGNITNWNWDFSDGKTSTLQSPNNTYVFAGTYSGTLVITDEYGCSDSIVYVDYLTIGGPSGDLEWALNNQCEQEYTFTPSNLQGVTDILWVMGNGDTISSIDAFNYAYTGAGSYVPTATIMNDDNCNITYILDTIKVTITPLNPYFEINPMSMNWGEPATITDFSTGGYGGIVNWFWEIEGGESFNNNGEAYDYLFNTTGDITVQLTVTDSAGCKDTFEVVVNVIDNLTIPNILTPNGDGINDVFRLIDNVYKDYKVIILNRWGNLVSESFIIEGNYLWDGLNRNGKECTEGVYFYKIDGNQRNGEPRTEHGFVHLVRQ</sequence>
<evidence type="ECO:0000256" key="2">
    <source>
        <dbReference type="ARBA" id="ARBA00022692"/>
    </source>
</evidence>
<comment type="subcellular location">
    <subcellularLocation>
        <location evidence="1">Membrane</location>
        <topology evidence="1">Multi-pass membrane protein</topology>
    </subcellularLocation>
</comment>
<dbReference type="InterPro" id="IPR000601">
    <property type="entry name" value="PKD_dom"/>
</dbReference>
<feature type="chain" id="PRO_5020285611" evidence="6">
    <location>
        <begin position="20"/>
        <end position="1237"/>
    </location>
</feature>
<feature type="domain" description="PKD" evidence="7">
    <location>
        <begin position="530"/>
        <end position="607"/>
    </location>
</feature>
<feature type="domain" description="PKD" evidence="7">
    <location>
        <begin position="735"/>
        <end position="784"/>
    </location>
</feature>
<evidence type="ECO:0000256" key="3">
    <source>
        <dbReference type="ARBA" id="ARBA00022737"/>
    </source>
</evidence>
<dbReference type="Pfam" id="PF13585">
    <property type="entry name" value="CHU_C"/>
    <property type="match status" value="1"/>
</dbReference>
<evidence type="ECO:0000256" key="5">
    <source>
        <dbReference type="ARBA" id="ARBA00023136"/>
    </source>
</evidence>
<dbReference type="Pfam" id="PF00801">
    <property type="entry name" value="PKD"/>
    <property type="match status" value="2"/>
</dbReference>
<dbReference type="GO" id="GO:0006816">
    <property type="term" value="P:calcium ion transport"/>
    <property type="evidence" value="ECO:0007669"/>
    <property type="project" value="TreeGrafter"/>
</dbReference>
<comment type="caution">
    <text evidence="8">The sequence shown here is derived from an EMBL/GenBank/DDBJ whole genome shotgun (WGS) entry which is preliminary data.</text>
</comment>
<dbReference type="CDD" id="cd00146">
    <property type="entry name" value="PKD"/>
    <property type="match status" value="5"/>
</dbReference>
<name>A0A4Q4KJW2_9FLAO</name>
<keyword evidence="5" id="KW-0472">Membrane</keyword>
<dbReference type="GO" id="GO:0005886">
    <property type="term" value="C:plasma membrane"/>
    <property type="evidence" value="ECO:0007669"/>
    <property type="project" value="TreeGrafter"/>
</dbReference>
<dbReference type="SMART" id="SM00089">
    <property type="entry name" value="PKD"/>
    <property type="match status" value="12"/>
</dbReference>
<protein>
    <submittedName>
        <fullName evidence="8">PKD domain-containing protein</fullName>
    </submittedName>
</protein>
<keyword evidence="4" id="KW-1133">Transmembrane helix</keyword>
<dbReference type="EMBL" id="SETE01000004">
    <property type="protein sequence ID" value="RYM33581.1"/>
    <property type="molecule type" value="Genomic_DNA"/>
</dbReference>
<dbReference type="Pfam" id="PF18911">
    <property type="entry name" value="PKD_4"/>
    <property type="match status" value="8"/>
</dbReference>
<keyword evidence="2" id="KW-0812">Transmembrane</keyword>
<feature type="domain" description="PKD" evidence="7">
    <location>
        <begin position="376"/>
        <end position="423"/>
    </location>
</feature>
<dbReference type="NCBIfam" id="TIGR04131">
    <property type="entry name" value="Bac_Flav_CTERM"/>
    <property type="match status" value="1"/>
</dbReference>
<dbReference type="Gene3D" id="2.60.40.10">
    <property type="entry name" value="Immunoglobulins"/>
    <property type="match status" value="11"/>
</dbReference>
<evidence type="ECO:0000256" key="6">
    <source>
        <dbReference type="SAM" id="SignalP"/>
    </source>
</evidence>
<gene>
    <name evidence="8" type="ORF">ERX46_11635</name>
</gene>
<evidence type="ECO:0000256" key="4">
    <source>
        <dbReference type="ARBA" id="ARBA00022989"/>
    </source>
</evidence>
<dbReference type="SUPFAM" id="SSF49299">
    <property type="entry name" value="PKD domain"/>
    <property type="match status" value="11"/>
</dbReference>
<dbReference type="InterPro" id="IPR026341">
    <property type="entry name" value="T9SS_type_B"/>
</dbReference>
<keyword evidence="3" id="KW-0677">Repeat</keyword>
<dbReference type="InterPro" id="IPR013783">
    <property type="entry name" value="Ig-like_fold"/>
</dbReference>
<dbReference type="FunFam" id="2.60.40.10:FF:000270">
    <property type="entry name" value="Cell surface protein"/>
    <property type="match status" value="1"/>
</dbReference>
<proteinExistence type="predicted"/>
<dbReference type="PANTHER" id="PTHR46730:SF4">
    <property type="entry name" value="POLYCYSTIC KIDNEY DISEASE PROTEIN 1-LIKE 1"/>
    <property type="match status" value="1"/>
</dbReference>
<dbReference type="GO" id="GO:0005261">
    <property type="term" value="F:monoatomic cation channel activity"/>
    <property type="evidence" value="ECO:0007669"/>
    <property type="project" value="TreeGrafter"/>
</dbReference>
<evidence type="ECO:0000313" key="9">
    <source>
        <dbReference type="Proteomes" id="UP000293952"/>
    </source>
</evidence>
<evidence type="ECO:0000313" key="8">
    <source>
        <dbReference type="EMBL" id="RYM33581.1"/>
    </source>
</evidence>
<dbReference type="PROSITE" id="PS50093">
    <property type="entry name" value="PKD"/>
    <property type="match status" value="9"/>
</dbReference>
<dbReference type="PANTHER" id="PTHR46730">
    <property type="entry name" value="POLYCYSTIN-1"/>
    <property type="match status" value="1"/>
</dbReference>
<feature type="domain" description="PKD" evidence="7">
    <location>
        <begin position="198"/>
        <end position="271"/>
    </location>
</feature>
<evidence type="ECO:0000259" key="7">
    <source>
        <dbReference type="PROSITE" id="PS50093"/>
    </source>
</evidence>
<dbReference type="RefSeq" id="WP_130094041.1">
    <property type="nucleotide sequence ID" value="NZ_SETE01000004.1"/>
</dbReference>
<dbReference type="OrthoDB" id="7794186at2"/>
<feature type="domain" description="PKD" evidence="7">
    <location>
        <begin position="1082"/>
        <end position="1142"/>
    </location>
</feature>
<accession>A0A4Q4KJW2</accession>
<keyword evidence="9" id="KW-1185">Reference proteome</keyword>
<evidence type="ECO:0000256" key="1">
    <source>
        <dbReference type="ARBA" id="ARBA00004141"/>
    </source>
</evidence>
<feature type="domain" description="PKD" evidence="7">
    <location>
        <begin position="298"/>
        <end position="346"/>
    </location>
</feature>
<dbReference type="InterPro" id="IPR035986">
    <property type="entry name" value="PKD_dom_sf"/>
</dbReference>
<keyword evidence="6" id="KW-0732">Signal</keyword>
<feature type="domain" description="PKD" evidence="7">
    <location>
        <begin position="920"/>
        <end position="961"/>
    </location>
</feature>
<dbReference type="Proteomes" id="UP000293952">
    <property type="component" value="Unassembled WGS sequence"/>
</dbReference>
<reference evidence="8 9" key="1">
    <citation type="submission" date="2019-02" db="EMBL/GenBank/DDBJ databases">
        <title>Genome sequence of the sea-ice species Brumimicrobium glaciale.</title>
        <authorList>
            <person name="Bowman J.P."/>
        </authorList>
    </citation>
    <scope>NUCLEOTIDE SEQUENCE [LARGE SCALE GENOMIC DNA]</scope>
    <source>
        <strain evidence="8 9">IC156</strain>
    </source>
</reference>
<feature type="signal peptide" evidence="6">
    <location>
        <begin position="1"/>
        <end position="19"/>
    </location>
</feature>
<feature type="domain" description="PKD" evidence="7">
    <location>
        <begin position="21"/>
        <end position="91"/>
    </location>
</feature>